<organism evidence="3 4">
    <name type="scientific">Wickerhamomyces pijperi</name>
    <name type="common">Yeast</name>
    <name type="synonym">Pichia pijperi</name>
    <dbReference type="NCBI Taxonomy" id="599730"/>
    <lineage>
        <taxon>Eukaryota</taxon>
        <taxon>Fungi</taxon>
        <taxon>Dikarya</taxon>
        <taxon>Ascomycota</taxon>
        <taxon>Saccharomycotina</taxon>
        <taxon>Saccharomycetes</taxon>
        <taxon>Phaffomycetales</taxon>
        <taxon>Wickerhamomycetaceae</taxon>
        <taxon>Wickerhamomyces</taxon>
    </lineage>
</organism>
<name>A0A9P8Q1L7_WICPI</name>
<dbReference type="GO" id="GO:0003677">
    <property type="term" value="F:DNA binding"/>
    <property type="evidence" value="ECO:0007669"/>
    <property type="project" value="InterPro"/>
</dbReference>
<dbReference type="GO" id="GO:0003700">
    <property type="term" value="F:DNA-binding transcription factor activity"/>
    <property type="evidence" value="ECO:0007669"/>
    <property type="project" value="InterPro"/>
</dbReference>
<sequence>MILLGDYQFSCLGCIHKQRAEFCTHPTYMEERGVSVVSIEQNTRRNGQPLESSPPGRFMLTKAVVDPELNARCFENKCFSKNHYKFQCFQLRCRAKFENPVTDVYLDIFKSKKVPINDEAQQTSDGDDSNLVHRTYREYVKDFQKRKSCIDELNEKETVRFLQQKTSKDSSALKAYDYFSMDEINNRQERSTPKPFSYAMVSALESEITAMYKKAVCGDDPKIKENLLKDCEAVADPANPIDVIIDQSTVQEPVAVKETTLEFDCDFDGLDFNYKTINRAKNTMQFQEQAQTESASLEKAPPTSSSESDNVGDSASSSNDDEELKSTKFEQLFRELYKDDSDYWFLKFPESQDNCSQDEMFGFYNDLKFFTPRSEDYNVVRTTFLKPNSHEVDYSVGTSDARPLKATISSNSASNQKKEESTQEYHLDSVRKLEGEPVEFFFDHIFKAPEAAASRDGPSLIDSYKSGLLTQYMPSYDDGDGSSDEESEDESSEIEYTASIDIGGYLEGLTLESSARYSSF</sequence>
<dbReference type="GO" id="GO:0005507">
    <property type="term" value="F:copper ion binding"/>
    <property type="evidence" value="ECO:0007669"/>
    <property type="project" value="InterPro"/>
</dbReference>
<feature type="compositionally biased region" description="Acidic residues" evidence="1">
    <location>
        <begin position="477"/>
        <end position="493"/>
    </location>
</feature>
<feature type="compositionally biased region" description="Basic and acidic residues" evidence="1">
    <location>
        <begin position="416"/>
        <end position="426"/>
    </location>
</feature>
<feature type="region of interest" description="Disordered" evidence="1">
    <location>
        <begin position="287"/>
        <end position="324"/>
    </location>
</feature>
<evidence type="ECO:0000313" key="3">
    <source>
        <dbReference type="EMBL" id="KAH3681174.1"/>
    </source>
</evidence>
<reference evidence="3" key="2">
    <citation type="submission" date="2021-01" db="EMBL/GenBank/DDBJ databases">
        <authorList>
            <person name="Schikora-Tamarit M.A."/>
        </authorList>
    </citation>
    <scope>NUCLEOTIDE SEQUENCE</scope>
    <source>
        <strain evidence="3">CBS2887</strain>
    </source>
</reference>
<accession>A0A9P8Q1L7</accession>
<evidence type="ECO:0000313" key="4">
    <source>
        <dbReference type="Proteomes" id="UP000774326"/>
    </source>
</evidence>
<feature type="domain" description="Copper-fist" evidence="2">
    <location>
        <begin position="1"/>
        <end position="50"/>
    </location>
</feature>
<feature type="compositionally biased region" description="Polar residues" evidence="1">
    <location>
        <begin position="302"/>
        <end position="318"/>
    </location>
</feature>
<dbReference type="EMBL" id="JAEUBG010004553">
    <property type="protein sequence ID" value="KAH3681174.1"/>
    <property type="molecule type" value="Genomic_DNA"/>
</dbReference>
<feature type="region of interest" description="Disordered" evidence="1">
    <location>
        <begin position="407"/>
        <end position="426"/>
    </location>
</feature>
<reference evidence="3" key="1">
    <citation type="journal article" date="2021" name="Open Biol.">
        <title>Shared evolutionary footprints suggest mitochondrial oxidative damage underlies multiple complex I losses in fungi.</title>
        <authorList>
            <person name="Schikora-Tamarit M.A."/>
            <person name="Marcet-Houben M."/>
            <person name="Nosek J."/>
            <person name="Gabaldon T."/>
        </authorList>
    </citation>
    <scope>NUCLEOTIDE SEQUENCE</scope>
    <source>
        <strain evidence="3">CBS2887</strain>
    </source>
</reference>
<proteinExistence type="predicted"/>
<gene>
    <name evidence="3" type="ORF">WICPIJ_007869</name>
</gene>
<dbReference type="InterPro" id="IPR001083">
    <property type="entry name" value="Cu_fist_DNA-bd_dom"/>
</dbReference>
<protein>
    <recommendedName>
        <fullName evidence="2">Copper-fist domain-containing protein</fullName>
    </recommendedName>
</protein>
<comment type="caution">
    <text evidence="3">The sequence shown here is derived from an EMBL/GenBank/DDBJ whole genome shotgun (WGS) entry which is preliminary data.</text>
</comment>
<dbReference type="Proteomes" id="UP000774326">
    <property type="component" value="Unassembled WGS sequence"/>
</dbReference>
<keyword evidence="4" id="KW-1185">Reference proteome</keyword>
<feature type="region of interest" description="Disordered" evidence="1">
    <location>
        <begin position="472"/>
        <end position="496"/>
    </location>
</feature>
<evidence type="ECO:0000256" key="1">
    <source>
        <dbReference type="SAM" id="MobiDB-lite"/>
    </source>
</evidence>
<dbReference type="AlphaFoldDB" id="A0A9P8Q1L7"/>
<dbReference type="PROSITE" id="PS50073">
    <property type="entry name" value="COPPER_FIST_2"/>
    <property type="match status" value="1"/>
</dbReference>
<evidence type="ECO:0000259" key="2">
    <source>
        <dbReference type="PROSITE" id="PS50073"/>
    </source>
</evidence>